<dbReference type="InterPro" id="IPR008920">
    <property type="entry name" value="TF_FadR/GntR_C"/>
</dbReference>
<name>A0ABW7LL52_9RHOB</name>
<feature type="domain" description="HTH gntR-type" evidence="4">
    <location>
        <begin position="19"/>
        <end position="87"/>
    </location>
</feature>
<dbReference type="PRINTS" id="PR00035">
    <property type="entry name" value="HTHGNTR"/>
</dbReference>
<reference evidence="5 6" key="1">
    <citation type="submission" date="2024-10" db="EMBL/GenBank/DDBJ databases">
        <title>Paracoccus drimophilus sp. nov., a novel bacterium from corn roots in Hunan.</title>
        <authorList>
            <person name="Li X."/>
        </authorList>
    </citation>
    <scope>NUCLEOTIDE SEQUENCE [LARGE SCALE GENOMIC DNA]</scope>
    <source>
        <strain evidence="5 6">NGMCC 1.201697</strain>
    </source>
</reference>
<dbReference type="PROSITE" id="PS50949">
    <property type="entry name" value="HTH_GNTR"/>
    <property type="match status" value="1"/>
</dbReference>
<dbReference type="Proteomes" id="UP001609376">
    <property type="component" value="Unassembled WGS sequence"/>
</dbReference>
<dbReference type="InterPro" id="IPR036388">
    <property type="entry name" value="WH-like_DNA-bd_sf"/>
</dbReference>
<dbReference type="EMBL" id="JBIMPR010000008">
    <property type="protein sequence ID" value="MFH5774919.1"/>
    <property type="molecule type" value="Genomic_DNA"/>
</dbReference>
<dbReference type="InterPro" id="IPR036390">
    <property type="entry name" value="WH_DNA-bd_sf"/>
</dbReference>
<evidence type="ECO:0000256" key="3">
    <source>
        <dbReference type="ARBA" id="ARBA00023163"/>
    </source>
</evidence>
<proteinExistence type="predicted"/>
<dbReference type="PANTHER" id="PTHR43537:SF5">
    <property type="entry name" value="UXU OPERON TRANSCRIPTIONAL REGULATOR"/>
    <property type="match status" value="1"/>
</dbReference>
<evidence type="ECO:0000256" key="2">
    <source>
        <dbReference type="ARBA" id="ARBA00023125"/>
    </source>
</evidence>
<organism evidence="5 6">
    <name type="scientific">Paracoccus broussonetiae subsp. drimophilus</name>
    <dbReference type="NCBI Taxonomy" id="3373869"/>
    <lineage>
        <taxon>Bacteria</taxon>
        <taxon>Pseudomonadati</taxon>
        <taxon>Pseudomonadota</taxon>
        <taxon>Alphaproteobacteria</taxon>
        <taxon>Rhodobacterales</taxon>
        <taxon>Paracoccaceae</taxon>
        <taxon>Paracoccus</taxon>
        <taxon>Paracoccus broussonetiae</taxon>
    </lineage>
</organism>
<evidence type="ECO:0000259" key="4">
    <source>
        <dbReference type="PROSITE" id="PS50949"/>
    </source>
</evidence>
<dbReference type="SMART" id="SM00895">
    <property type="entry name" value="FCD"/>
    <property type="match status" value="1"/>
</dbReference>
<evidence type="ECO:0000313" key="6">
    <source>
        <dbReference type="Proteomes" id="UP001609376"/>
    </source>
</evidence>
<comment type="caution">
    <text evidence="5">The sequence shown here is derived from an EMBL/GenBank/DDBJ whole genome shotgun (WGS) entry which is preliminary data.</text>
</comment>
<keyword evidence="3" id="KW-0804">Transcription</keyword>
<dbReference type="InterPro" id="IPR000524">
    <property type="entry name" value="Tscrpt_reg_HTH_GntR"/>
</dbReference>
<dbReference type="SMART" id="SM00345">
    <property type="entry name" value="HTH_GNTR"/>
    <property type="match status" value="1"/>
</dbReference>
<protein>
    <submittedName>
        <fullName evidence="5">FadR/GntR family transcriptional regulator</fullName>
    </submittedName>
</protein>
<dbReference type="SUPFAM" id="SSF48008">
    <property type="entry name" value="GntR ligand-binding domain-like"/>
    <property type="match status" value="1"/>
</dbReference>
<dbReference type="PANTHER" id="PTHR43537">
    <property type="entry name" value="TRANSCRIPTIONAL REGULATOR, GNTR FAMILY"/>
    <property type="match status" value="1"/>
</dbReference>
<keyword evidence="1" id="KW-0805">Transcription regulation</keyword>
<dbReference type="InterPro" id="IPR011711">
    <property type="entry name" value="GntR_C"/>
</dbReference>
<dbReference type="Pfam" id="PF07729">
    <property type="entry name" value="FCD"/>
    <property type="match status" value="1"/>
</dbReference>
<dbReference type="Gene3D" id="1.10.10.10">
    <property type="entry name" value="Winged helix-like DNA-binding domain superfamily/Winged helix DNA-binding domain"/>
    <property type="match status" value="1"/>
</dbReference>
<keyword evidence="2" id="KW-0238">DNA-binding</keyword>
<gene>
    <name evidence="5" type="ORF">ACHFJ0_11775</name>
</gene>
<dbReference type="RefSeq" id="WP_395134019.1">
    <property type="nucleotide sequence ID" value="NZ_JBIMPR010000008.1"/>
</dbReference>
<keyword evidence="6" id="KW-1185">Reference proteome</keyword>
<dbReference type="Pfam" id="PF00392">
    <property type="entry name" value="GntR"/>
    <property type="match status" value="1"/>
</dbReference>
<sequence length="250" mass="27537">MQKLLLDDPAGFGTDLRRLTIKDRIAEKIAALIASGLLAPGDELPSERDLAQALSVSRETVRVAIQLLAARGILAVSQGSRTRVLKGDIGDMAIGMIRQIDVNRYDIDEVHAARLLIEQHVVAEAATRISEPVLAVLRHSLRSQRDCVDDPVRFLIADREFHLTIYRACGSELLADVVADLYGHIIDHRRRIVSRAGAISESVSDHEEILAALEARDPAATRAAFARHEERIYNTTRDMLGTARKGREGA</sequence>
<evidence type="ECO:0000256" key="1">
    <source>
        <dbReference type="ARBA" id="ARBA00023015"/>
    </source>
</evidence>
<dbReference type="Gene3D" id="1.20.120.530">
    <property type="entry name" value="GntR ligand-binding domain-like"/>
    <property type="match status" value="1"/>
</dbReference>
<evidence type="ECO:0000313" key="5">
    <source>
        <dbReference type="EMBL" id="MFH5774919.1"/>
    </source>
</evidence>
<accession>A0ABW7LL52</accession>
<dbReference type="CDD" id="cd07377">
    <property type="entry name" value="WHTH_GntR"/>
    <property type="match status" value="1"/>
</dbReference>
<dbReference type="SUPFAM" id="SSF46785">
    <property type="entry name" value="Winged helix' DNA-binding domain"/>
    <property type="match status" value="1"/>
</dbReference>